<dbReference type="Proteomes" id="UP000015530">
    <property type="component" value="Unassembled WGS sequence"/>
</dbReference>
<accession>T0KGE4</accession>
<comment type="caution">
    <text evidence="3">The sequence shown here is derived from an EMBL/GenBank/DDBJ whole genome shotgun (WGS) entry which is preliminary data.</text>
</comment>
<protein>
    <recommendedName>
        <fullName evidence="5">Mid2 domain-containing protein</fullName>
    </recommendedName>
</protein>
<evidence type="ECO:0000313" key="3">
    <source>
        <dbReference type="EMBL" id="EQB51184.1"/>
    </source>
</evidence>
<keyword evidence="2" id="KW-0812">Transmembrane</keyword>
<dbReference type="HOGENOM" id="CLU_1272187_0_0_1"/>
<reference evidence="4" key="1">
    <citation type="journal article" date="2013" name="Mol. Plant Microbe Interact.">
        <title>Global aspects of pacC regulation of pathogenicity genes in Colletotrichum gloeosporioides as revealed by transcriptome analysis.</title>
        <authorList>
            <person name="Alkan N."/>
            <person name="Meng X."/>
            <person name="Friedlander G."/>
            <person name="Reuveni E."/>
            <person name="Sukno S."/>
            <person name="Sherman A."/>
            <person name="Thon M."/>
            <person name="Fluhr R."/>
            <person name="Prusky D."/>
        </authorList>
    </citation>
    <scope>NUCLEOTIDE SEQUENCE [LARGE SCALE GENOMIC DNA]</scope>
    <source>
        <strain evidence="4">Cg-14</strain>
    </source>
</reference>
<evidence type="ECO:0008006" key="5">
    <source>
        <dbReference type="Google" id="ProtNLM"/>
    </source>
</evidence>
<dbReference type="AlphaFoldDB" id="T0KGE4"/>
<dbReference type="EMBL" id="AMYD01001871">
    <property type="protein sequence ID" value="EQB51184.1"/>
    <property type="molecule type" value="Genomic_DNA"/>
</dbReference>
<organism evidence="3 4">
    <name type="scientific">Colletotrichum gloeosporioides (strain Cg-14)</name>
    <name type="common">Anthracnose fungus</name>
    <name type="synonym">Glomerella cingulata</name>
    <dbReference type="NCBI Taxonomy" id="1237896"/>
    <lineage>
        <taxon>Eukaryota</taxon>
        <taxon>Fungi</taxon>
        <taxon>Dikarya</taxon>
        <taxon>Ascomycota</taxon>
        <taxon>Pezizomycotina</taxon>
        <taxon>Sordariomycetes</taxon>
        <taxon>Hypocreomycetidae</taxon>
        <taxon>Glomerellales</taxon>
        <taxon>Glomerellaceae</taxon>
        <taxon>Colletotrichum</taxon>
        <taxon>Colletotrichum gloeosporioides species complex</taxon>
    </lineage>
</organism>
<sequence length="217" mass="22863">MNLTTGIFAGVASVTVAEPTCFMFVQNYGLSSTVTNHRCWQSQFGQWNAQYLDTTTGSIAITSIVITRTALVLKTLSSTASSAAEAASESSSSGGSGVSGAAVSTTGAIVGGVVSGVTVIAIAVCVIVWLILRHKRQRKEECVQPMTPGPLEQFSMQPYVASPSPGTPRYLGGFYEPEKYQPVPIIDPSSREARGSPSISHSRVNDNDNGDRIELAS</sequence>
<evidence type="ECO:0000313" key="4">
    <source>
        <dbReference type="Proteomes" id="UP000015530"/>
    </source>
</evidence>
<keyword evidence="2" id="KW-1133">Transmembrane helix</keyword>
<proteinExistence type="predicted"/>
<feature type="region of interest" description="Disordered" evidence="1">
    <location>
        <begin position="181"/>
        <end position="217"/>
    </location>
</feature>
<keyword evidence="2" id="KW-0472">Membrane</keyword>
<dbReference type="OrthoDB" id="4849763at2759"/>
<evidence type="ECO:0000256" key="2">
    <source>
        <dbReference type="SAM" id="Phobius"/>
    </source>
</evidence>
<evidence type="ECO:0000256" key="1">
    <source>
        <dbReference type="SAM" id="MobiDB-lite"/>
    </source>
</evidence>
<name>T0KGE4_COLGC</name>
<feature type="compositionally biased region" description="Basic and acidic residues" evidence="1">
    <location>
        <begin position="203"/>
        <end position="217"/>
    </location>
</feature>
<feature type="transmembrane region" description="Helical" evidence="2">
    <location>
        <begin position="108"/>
        <end position="132"/>
    </location>
</feature>
<gene>
    <name evidence="3" type="ORF">CGLO_09307</name>
</gene>